<feature type="region of interest" description="Disordered" evidence="1">
    <location>
        <begin position="39"/>
        <end position="67"/>
    </location>
</feature>
<protein>
    <submittedName>
        <fullName evidence="2">Uncharacterized protein</fullName>
    </submittedName>
</protein>
<dbReference type="InterPro" id="IPR041078">
    <property type="entry name" value="Plavaka"/>
</dbReference>
<dbReference type="HOGENOM" id="CLU_009122_0_0_1"/>
<organism evidence="2 3">
    <name type="scientific">Plicaturopsis crispa FD-325 SS-3</name>
    <dbReference type="NCBI Taxonomy" id="944288"/>
    <lineage>
        <taxon>Eukaryota</taxon>
        <taxon>Fungi</taxon>
        <taxon>Dikarya</taxon>
        <taxon>Basidiomycota</taxon>
        <taxon>Agaricomycotina</taxon>
        <taxon>Agaricomycetes</taxon>
        <taxon>Agaricomycetidae</taxon>
        <taxon>Amylocorticiales</taxon>
        <taxon>Amylocorticiaceae</taxon>
        <taxon>Plicatura</taxon>
        <taxon>Plicaturopsis crispa</taxon>
    </lineage>
</organism>
<reference evidence="2 3" key="1">
    <citation type="submission" date="2014-06" db="EMBL/GenBank/DDBJ databases">
        <title>Evolutionary Origins and Diversification of the Mycorrhizal Mutualists.</title>
        <authorList>
            <consortium name="DOE Joint Genome Institute"/>
            <consortium name="Mycorrhizal Genomics Consortium"/>
            <person name="Kohler A."/>
            <person name="Kuo A."/>
            <person name="Nagy L.G."/>
            <person name="Floudas D."/>
            <person name="Copeland A."/>
            <person name="Barry K.W."/>
            <person name="Cichocki N."/>
            <person name="Veneault-Fourrey C."/>
            <person name="LaButti K."/>
            <person name="Lindquist E.A."/>
            <person name="Lipzen A."/>
            <person name="Lundell T."/>
            <person name="Morin E."/>
            <person name="Murat C."/>
            <person name="Riley R."/>
            <person name="Ohm R."/>
            <person name="Sun H."/>
            <person name="Tunlid A."/>
            <person name="Henrissat B."/>
            <person name="Grigoriev I.V."/>
            <person name="Hibbett D.S."/>
            <person name="Martin F."/>
        </authorList>
    </citation>
    <scope>NUCLEOTIDE SEQUENCE [LARGE SCALE GENOMIC DNA]</scope>
    <source>
        <strain evidence="2 3">FD-325 SS-3</strain>
    </source>
</reference>
<evidence type="ECO:0000313" key="3">
    <source>
        <dbReference type="Proteomes" id="UP000053263"/>
    </source>
</evidence>
<evidence type="ECO:0000256" key="1">
    <source>
        <dbReference type="SAM" id="MobiDB-lite"/>
    </source>
</evidence>
<dbReference type="AlphaFoldDB" id="A0A0C9T1V7"/>
<dbReference type="EMBL" id="KN832581">
    <property type="protein sequence ID" value="KII83174.1"/>
    <property type="molecule type" value="Genomic_DNA"/>
</dbReference>
<evidence type="ECO:0000313" key="2">
    <source>
        <dbReference type="EMBL" id="KII83174.1"/>
    </source>
</evidence>
<gene>
    <name evidence="2" type="ORF">PLICRDRAFT_58549</name>
</gene>
<feature type="compositionally biased region" description="Basic and acidic residues" evidence="1">
    <location>
        <begin position="46"/>
        <end position="55"/>
    </location>
</feature>
<name>A0A0C9T1V7_PLICR</name>
<proteinExistence type="predicted"/>
<keyword evidence="3" id="KW-1185">Reference proteome</keyword>
<dbReference type="OrthoDB" id="3239511at2759"/>
<accession>A0A0C9T1V7</accession>
<feature type="region of interest" description="Disordered" evidence="1">
    <location>
        <begin position="659"/>
        <end position="681"/>
    </location>
</feature>
<dbReference type="Proteomes" id="UP000053263">
    <property type="component" value="Unassembled WGS sequence"/>
</dbReference>
<dbReference type="Pfam" id="PF18759">
    <property type="entry name" value="Plavaka"/>
    <property type="match status" value="1"/>
</dbReference>
<sequence>MPSLWFAFQSEGAVTHQKSCKEKMESEQRDQEYMESLAARRRKVPRGSDDIRVEYHPSSGRPTETFSFNEYGHTRRKRAKLADSARKPWRPFQSREDFEFAEIALDASLNQRQTDALIKFVHHCVKSPGAFNISSHAELMQKWDQASKLLTNFNKTTIVKSYQNDEYTFDMWSRDLFQWAVDQVQDPQLIPHFTFDAERLSKYNGNRFKRFVHEPWTANRFWEIQSVLPAGGKPLCFILYADKTKLSSFGTEKGYPVMARLANLPVEIRNSEGIGGGRVVGWLPVIEDEAAHKGKPGYVNFKRAIWHESFYELLKNVAKYSKTGYSVRCGDDVVRRFFLFVLMLSADYEEQTVMALNRGLKGKSPCPVCLVPTEKLTDLLHDYPLRTSESTQKILEEANRLRIEDDRDKLLSQYGLRNIENAFWRIPYSDPFRLLSFDRLHFYHSGLFGDHIWPELQKFICDQGRSSKVNVDRYAEKMPSWRGLNHFQQIMEISFTDGSKYEDISKIAVFALHNELADNPAGYQLLQGLRCYLEIDMYAALEVHTEETIAAGQQALDNFAACMNMTKDTSEKNWNFYKYHSHKHLFEDIVAKGVTRNYNTKPNEKLHGPLKMSYLLRTNFKNVAEQILKIEQHCFVAAFIRQQLDALDEESRLLLDDKEDSGIDDTDSPSQPAASGHVTVGAKQKTPVTFGDLESEHQTDQAFDRFRIKLGEYLSHFLPAHGIDLPGGKHIRFKESDSIREYRFLKVNYESMVDWCENTDYLRCNPLFYNKPRYDYVLVHTLNGPMFAQLLFIFTCIVDGNTYPNALVRPFDKAGTHPRKDQDLGFYRFRARRRKACEFISVESIIRGALLADAEDSNEFLVIDVVDPDMFLRMKKMYPRD</sequence>